<evidence type="ECO:0000313" key="4">
    <source>
        <dbReference type="EMBL" id="MCW1885355.1"/>
    </source>
</evidence>
<feature type="signal peptide" evidence="2">
    <location>
        <begin position="1"/>
        <end position="16"/>
    </location>
</feature>
<accession>A0ABT3FQW8</accession>
<name>A0ABT3FQW8_9BACT</name>
<dbReference type="GO" id="GO:0016787">
    <property type="term" value="F:hydrolase activity"/>
    <property type="evidence" value="ECO:0007669"/>
    <property type="project" value="UniProtKB-KW"/>
</dbReference>
<dbReference type="InterPro" id="IPR013320">
    <property type="entry name" value="ConA-like_dom_sf"/>
</dbReference>
<feature type="domain" description="GH16" evidence="3">
    <location>
        <begin position="17"/>
        <end position="279"/>
    </location>
</feature>
<organism evidence="4 5">
    <name type="scientific">Luteolibacter flavescens</name>
    <dbReference type="NCBI Taxonomy" id="1859460"/>
    <lineage>
        <taxon>Bacteria</taxon>
        <taxon>Pseudomonadati</taxon>
        <taxon>Verrucomicrobiota</taxon>
        <taxon>Verrucomicrobiia</taxon>
        <taxon>Verrucomicrobiales</taxon>
        <taxon>Verrucomicrobiaceae</taxon>
        <taxon>Luteolibacter</taxon>
    </lineage>
</organism>
<dbReference type="Gene3D" id="2.60.120.200">
    <property type="match status" value="1"/>
</dbReference>
<keyword evidence="5" id="KW-1185">Reference proteome</keyword>
<dbReference type="Proteomes" id="UP001207930">
    <property type="component" value="Unassembled WGS sequence"/>
</dbReference>
<evidence type="ECO:0000256" key="2">
    <source>
        <dbReference type="SAM" id="SignalP"/>
    </source>
</evidence>
<gene>
    <name evidence="4" type="ORF">OKA04_11500</name>
</gene>
<evidence type="ECO:0000259" key="3">
    <source>
        <dbReference type="PROSITE" id="PS51762"/>
    </source>
</evidence>
<sequence length="279" mass="32328">MTRYLLPLLFATAAHAQTAEPASPPRDPAYKLVWSDEFDGDGAVDESKWRFEEGFQRNHELQWYQKDNAVRKNGVLVIEARREKVPNPKFREGARDWRDQRKEAEYTSASLTTAGKQDWKFGRFEIRARFTARQGLWPAIWTTGRGRWPHGGEIDILEYYGGRIYANFCWAGKGGRDLWNTGSHSFGRFDRPGWQDEFHTWVLEWDAEKMTIWLDGELLNTQYMAHVKNQDGPPVNPFLAPQAMRLNFAIGGMNGGDPSGTSFPQRYEVDYVRIYQKPE</sequence>
<comment type="caution">
    <text evidence="4">The sequence shown here is derived from an EMBL/GenBank/DDBJ whole genome shotgun (WGS) entry which is preliminary data.</text>
</comment>
<feature type="chain" id="PRO_5045052929" evidence="2">
    <location>
        <begin position="17"/>
        <end position="279"/>
    </location>
</feature>
<keyword evidence="4" id="KW-0378">Hydrolase</keyword>
<dbReference type="InterPro" id="IPR050546">
    <property type="entry name" value="Glycosyl_Hydrlase_16"/>
</dbReference>
<dbReference type="PANTHER" id="PTHR10963">
    <property type="entry name" value="GLYCOSYL HYDROLASE-RELATED"/>
    <property type="match status" value="1"/>
</dbReference>
<evidence type="ECO:0000313" key="5">
    <source>
        <dbReference type="Proteomes" id="UP001207930"/>
    </source>
</evidence>
<dbReference type="InterPro" id="IPR000757">
    <property type="entry name" value="Beta-glucanase-like"/>
</dbReference>
<evidence type="ECO:0000256" key="1">
    <source>
        <dbReference type="ARBA" id="ARBA00006865"/>
    </source>
</evidence>
<comment type="similarity">
    <text evidence="1">Belongs to the glycosyl hydrolase 16 family.</text>
</comment>
<dbReference type="EMBL" id="JAPDDS010000005">
    <property type="protein sequence ID" value="MCW1885355.1"/>
    <property type="molecule type" value="Genomic_DNA"/>
</dbReference>
<proteinExistence type="inferred from homology"/>
<dbReference type="RefSeq" id="WP_264501310.1">
    <property type="nucleotide sequence ID" value="NZ_JAPDDS010000005.1"/>
</dbReference>
<dbReference type="CDD" id="cd08023">
    <property type="entry name" value="GH16_laminarinase_like"/>
    <property type="match status" value="1"/>
</dbReference>
<protein>
    <submittedName>
        <fullName evidence="4">Glycoside hydrolase family 16 protein</fullName>
    </submittedName>
</protein>
<dbReference type="Pfam" id="PF00722">
    <property type="entry name" value="Glyco_hydro_16"/>
    <property type="match status" value="1"/>
</dbReference>
<dbReference type="SUPFAM" id="SSF49899">
    <property type="entry name" value="Concanavalin A-like lectins/glucanases"/>
    <property type="match status" value="1"/>
</dbReference>
<keyword evidence="2" id="KW-0732">Signal</keyword>
<dbReference type="PROSITE" id="PS51762">
    <property type="entry name" value="GH16_2"/>
    <property type="match status" value="1"/>
</dbReference>
<reference evidence="4 5" key="1">
    <citation type="submission" date="2022-10" db="EMBL/GenBank/DDBJ databases">
        <title>Luteolibacter flavescens strain MCCC 1K03193, whole genome shotgun sequencing project.</title>
        <authorList>
            <person name="Zhao G."/>
            <person name="Shen L."/>
        </authorList>
    </citation>
    <scope>NUCLEOTIDE SEQUENCE [LARGE SCALE GENOMIC DNA]</scope>
    <source>
        <strain evidence="4 5">MCCC 1K03193</strain>
    </source>
</reference>
<dbReference type="PANTHER" id="PTHR10963:SF55">
    <property type="entry name" value="GLYCOSIDE HYDROLASE FAMILY 16 PROTEIN"/>
    <property type="match status" value="1"/>
</dbReference>